<name>A0A0N4Z5D2_PARTI</name>
<dbReference type="STRING" id="131310.A0A0N4Z5D2"/>
<proteinExistence type="inferred from homology"/>
<reference evidence="4" key="1">
    <citation type="submission" date="2017-02" db="UniProtKB">
        <authorList>
            <consortium name="WormBaseParasite"/>
        </authorList>
    </citation>
    <scope>IDENTIFICATION</scope>
</reference>
<dbReference type="InterPro" id="IPR007303">
    <property type="entry name" value="TIP41-like"/>
</dbReference>
<evidence type="ECO:0000256" key="2">
    <source>
        <dbReference type="ARBA" id="ARBA00018951"/>
    </source>
</evidence>
<dbReference type="WBParaSite" id="PTRK_0000223400.1">
    <property type="protein sequence ID" value="PTRK_0000223400.1"/>
    <property type="gene ID" value="PTRK_0000223400"/>
</dbReference>
<dbReference type="Pfam" id="PF04176">
    <property type="entry name" value="TIP41"/>
    <property type="match status" value="1"/>
</dbReference>
<protein>
    <recommendedName>
        <fullName evidence="2">TIP41-like protein</fullName>
    </recommendedName>
</protein>
<dbReference type="InterPro" id="IPR051330">
    <property type="entry name" value="Phosphatase_reg/MetRdx"/>
</dbReference>
<accession>A0A0N4Z5D2</accession>
<evidence type="ECO:0000313" key="3">
    <source>
        <dbReference type="Proteomes" id="UP000038045"/>
    </source>
</evidence>
<evidence type="ECO:0000313" key="4">
    <source>
        <dbReference type="WBParaSite" id="PTRK_0000223400.1"/>
    </source>
</evidence>
<organism evidence="3 4">
    <name type="scientific">Parastrongyloides trichosuri</name>
    <name type="common">Possum-specific nematode worm</name>
    <dbReference type="NCBI Taxonomy" id="131310"/>
    <lineage>
        <taxon>Eukaryota</taxon>
        <taxon>Metazoa</taxon>
        <taxon>Ecdysozoa</taxon>
        <taxon>Nematoda</taxon>
        <taxon>Chromadorea</taxon>
        <taxon>Rhabditida</taxon>
        <taxon>Tylenchina</taxon>
        <taxon>Panagrolaimomorpha</taxon>
        <taxon>Strongyloidoidea</taxon>
        <taxon>Strongyloididae</taxon>
        <taxon>Parastrongyloides</taxon>
    </lineage>
</organism>
<evidence type="ECO:0000256" key="1">
    <source>
        <dbReference type="ARBA" id="ARBA00006658"/>
    </source>
</evidence>
<dbReference type="AlphaFoldDB" id="A0A0N4Z5D2"/>
<dbReference type="Proteomes" id="UP000038045">
    <property type="component" value="Unplaced"/>
</dbReference>
<dbReference type="GO" id="GO:0031929">
    <property type="term" value="P:TOR signaling"/>
    <property type="evidence" value="ECO:0007669"/>
    <property type="project" value="TreeGrafter"/>
</dbReference>
<comment type="similarity">
    <text evidence="1">Belongs to the TIP41 family.</text>
</comment>
<dbReference type="GO" id="GO:0005829">
    <property type="term" value="C:cytosol"/>
    <property type="evidence" value="ECO:0007669"/>
    <property type="project" value="TreeGrafter"/>
</dbReference>
<dbReference type="PANTHER" id="PTHR21021">
    <property type="entry name" value="GAF/PUTATIVE CYTOSKELETAL PROTEIN"/>
    <property type="match status" value="1"/>
</dbReference>
<keyword evidence="3" id="KW-1185">Reference proteome</keyword>
<dbReference type="PANTHER" id="PTHR21021:SF16">
    <property type="entry name" value="TIP41-LIKE PROTEIN"/>
    <property type="match status" value="1"/>
</dbReference>
<sequence length="290" mass="34333">MTEDLGRLISKIRTSGPSNNIDSQNITCFLTSKKKSKSFIFRNKYKFLQTTDRILESSCYHIDGIICNLCRYNDELKLPHFPEIVFANNELKIQSTKDEKLFLSFNALDAMKMINTSENPEFKVSMSDEWIASREQYLNLKPSSHSFDWSFTTRYKGTIGEGVIVKDTTEEIDIEKLKRRDPIIEFDNFALYEDELHDNGLSKLEIKYRVMDECFLLLQRFFLRVDGVIFRVIDTRIYHDATKNYLLREWTYREQHVRDMNEATLENIKNEEYLATHLPLLDRTMEKLLL</sequence>